<sequence>MDEESLVASIAAYDAQLQQVEMALRAEMDPMQQADLIQLRDDLKQLIELTESSLASMKKSKLLSTLDTTAGVLTEQDEEYLAFQEAISELNETTDAPGSKGEDLPGLADTSEEFEDSDDEEGLEFSKEDDEMSGTKVKAPYYSSWGTLEYHNAMIVGAEPPEDGNPKVRVLYLYPTHKAMKPCPYFLEEKCNFQDSCRFSHGHVVSVNELRLFENPDLSILKEGSSCLARHTDGIWYSAKITDIDNGFFTVKFDSLLLKQAVLEGDGVIPPMRSDDASSSGESEDEDNDELGFAKVIDSESAEAADWAPSCSSSFAGWEAHTRGMGSKLLVLMGYEFGKGLGKNAEGRVEPVQTVVLPKGKSLDQCAEILQRRREGKLMPRKPMKRHRKGSSYAGRKPAKRQPSRNVFDFLNEKLEGRDPKALERTAATKSTGDDMYCASQSTKKALGVQVFQTLEKIRQTEKDIVRIREALTRNVGRDSVVTSQLEARLSDARKQLEHLKAQDVHLQGQQKKADTHKKMTKF</sequence>
<evidence type="ECO:0000259" key="14">
    <source>
        <dbReference type="PROSITE" id="PS50174"/>
    </source>
</evidence>
<dbReference type="InterPro" id="IPR000571">
    <property type="entry name" value="Znf_CCCH"/>
</dbReference>
<dbReference type="EMBL" id="JANPWB010000011">
    <property type="protein sequence ID" value="KAJ1122832.1"/>
    <property type="molecule type" value="Genomic_DNA"/>
</dbReference>
<keyword evidence="10" id="KW-0539">Nucleus</keyword>
<reference evidence="15" key="1">
    <citation type="journal article" date="2022" name="bioRxiv">
        <title>Sequencing and chromosome-scale assembly of the giantPleurodeles waltlgenome.</title>
        <authorList>
            <person name="Brown T."/>
            <person name="Elewa A."/>
            <person name="Iarovenko S."/>
            <person name="Subramanian E."/>
            <person name="Araus A.J."/>
            <person name="Petzold A."/>
            <person name="Susuki M."/>
            <person name="Suzuki K.-i.T."/>
            <person name="Hayashi T."/>
            <person name="Toyoda A."/>
            <person name="Oliveira C."/>
            <person name="Osipova E."/>
            <person name="Leigh N.D."/>
            <person name="Simon A."/>
            <person name="Yun M.H."/>
        </authorList>
    </citation>
    <scope>NUCLEOTIDE SEQUENCE</scope>
    <source>
        <strain evidence="15">20211129_DDA</strain>
        <tissue evidence="15">Liver</tissue>
    </source>
</reference>
<evidence type="ECO:0000256" key="3">
    <source>
        <dbReference type="ARBA" id="ARBA00022491"/>
    </source>
</evidence>
<keyword evidence="8" id="KW-0238">DNA-binding</keyword>
<dbReference type="Gene3D" id="2.30.30.140">
    <property type="match status" value="1"/>
</dbReference>
<dbReference type="InterPro" id="IPR000467">
    <property type="entry name" value="G_patch_dom"/>
</dbReference>
<dbReference type="SUPFAM" id="SSF63748">
    <property type="entry name" value="Tudor/PWWP/MBT"/>
    <property type="match status" value="1"/>
</dbReference>
<feature type="region of interest" description="Disordered" evidence="12">
    <location>
        <begin position="380"/>
        <end position="407"/>
    </location>
</feature>
<feature type="compositionally biased region" description="Basic and acidic residues" evidence="12">
    <location>
        <begin position="512"/>
        <end position="523"/>
    </location>
</feature>
<evidence type="ECO:0000256" key="8">
    <source>
        <dbReference type="ARBA" id="ARBA00023125"/>
    </source>
</evidence>
<dbReference type="Pfam" id="PF01585">
    <property type="entry name" value="G-patch"/>
    <property type="match status" value="1"/>
</dbReference>
<keyword evidence="6 11" id="KW-0862">Zinc</keyword>
<evidence type="ECO:0000256" key="1">
    <source>
        <dbReference type="ARBA" id="ARBA00004123"/>
    </source>
</evidence>
<keyword evidence="7" id="KW-0805">Transcription regulation</keyword>
<evidence type="ECO:0000256" key="7">
    <source>
        <dbReference type="ARBA" id="ARBA00023015"/>
    </source>
</evidence>
<comment type="subcellular location">
    <subcellularLocation>
        <location evidence="1">Nucleus</location>
    </subcellularLocation>
</comment>
<feature type="compositionally biased region" description="Basic residues" evidence="12">
    <location>
        <begin position="380"/>
        <end position="390"/>
    </location>
</feature>
<evidence type="ECO:0000313" key="16">
    <source>
        <dbReference type="Proteomes" id="UP001066276"/>
    </source>
</evidence>
<keyword evidence="16" id="KW-1185">Reference proteome</keyword>
<keyword evidence="4 11" id="KW-0479">Metal-binding</keyword>
<keyword evidence="5 11" id="KW-0863">Zinc-finger</keyword>
<evidence type="ECO:0000256" key="5">
    <source>
        <dbReference type="ARBA" id="ARBA00022771"/>
    </source>
</evidence>
<organism evidence="15 16">
    <name type="scientific">Pleurodeles waltl</name>
    <name type="common">Iberian ribbed newt</name>
    <dbReference type="NCBI Taxonomy" id="8319"/>
    <lineage>
        <taxon>Eukaryota</taxon>
        <taxon>Metazoa</taxon>
        <taxon>Chordata</taxon>
        <taxon>Craniata</taxon>
        <taxon>Vertebrata</taxon>
        <taxon>Euteleostomi</taxon>
        <taxon>Amphibia</taxon>
        <taxon>Batrachia</taxon>
        <taxon>Caudata</taxon>
        <taxon>Salamandroidea</taxon>
        <taxon>Salamandridae</taxon>
        <taxon>Pleurodelinae</taxon>
        <taxon>Pleurodeles</taxon>
    </lineage>
</organism>
<feature type="region of interest" description="Disordered" evidence="12">
    <location>
        <begin position="504"/>
        <end position="523"/>
    </location>
</feature>
<feature type="region of interest" description="Disordered" evidence="12">
    <location>
        <begin position="269"/>
        <end position="289"/>
    </location>
</feature>
<accession>A0AAV7P3H5</accession>
<evidence type="ECO:0000256" key="10">
    <source>
        <dbReference type="ARBA" id="ARBA00023242"/>
    </source>
</evidence>
<comment type="caution">
    <text evidence="15">The sequence shown here is derived from an EMBL/GenBank/DDBJ whole genome shotgun (WGS) entry which is preliminary data.</text>
</comment>
<feature type="domain" description="C3H1-type" evidence="13">
    <location>
        <begin position="178"/>
        <end position="204"/>
    </location>
</feature>
<protein>
    <recommendedName>
        <fullName evidence="2">Zinc finger CCCH-type with G patch domain-containing protein</fullName>
    </recommendedName>
</protein>
<evidence type="ECO:0000259" key="13">
    <source>
        <dbReference type="PROSITE" id="PS50103"/>
    </source>
</evidence>
<dbReference type="GO" id="GO:0000978">
    <property type="term" value="F:RNA polymerase II cis-regulatory region sequence-specific DNA binding"/>
    <property type="evidence" value="ECO:0007669"/>
    <property type="project" value="TreeGrafter"/>
</dbReference>
<dbReference type="SMART" id="SM00443">
    <property type="entry name" value="G_patch"/>
    <property type="match status" value="1"/>
</dbReference>
<dbReference type="GO" id="GO:0005634">
    <property type="term" value="C:nucleus"/>
    <property type="evidence" value="ECO:0007669"/>
    <property type="project" value="UniProtKB-SubCell"/>
</dbReference>
<dbReference type="Proteomes" id="UP001066276">
    <property type="component" value="Chromosome 7"/>
</dbReference>
<dbReference type="CDD" id="cd20384">
    <property type="entry name" value="Tudor_ZGPAT"/>
    <property type="match status" value="1"/>
</dbReference>
<feature type="compositionally biased region" description="Acidic residues" evidence="12">
    <location>
        <begin position="110"/>
        <end position="130"/>
    </location>
</feature>
<evidence type="ECO:0000256" key="12">
    <source>
        <dbReference type="SAM" id="MobiDB-lite"/>
    </source>
</evidence>
<dbReference type="PROSITE" id="PS50103">
    <property type="entry name" value="ZF_C3H1"/>
    <property type="match status" value="1"/>
</dbReference>
<proteinExistence type="predicted"/>
<dbReference type="GO" id="GO:0008270">
    <property type="term" value="F:zinc ion binding"/>
    <property type="evidence" value="ECO:0007669"/>
    <property type="project" value="UniProtKB-KW"/>
</dbReference>
<feature type="region of interest" description="Disordered" evidence="12">
    <location>
        <begin position="91"/>
        <end position="130"/>
    </location>
</feature>
<dbReference type="GO" id="GO:0001227">
    <property type="term" value="F:DNA-binding transcription repressor activity, RNA polymerase II-specific"/>
    <property type="evidence" value="ECO:0007669"/>
    <property type="project" value="TreeGrafter"/>
</dbReference>
<name>A0AAV7P3H5_PLEWA</name>
<dbReference type="PANTHER" id="PTHR46297">
    <property type="entry name" value="ZINC FINGER CCCH-TYPE WITH G PATCH DOMAIN-CONTAINING PROTEIN"/>
    <property type="match status" value="1"/>
</dbReference>
<evidence type="ECO:0000256" key="4">
    <source>
        <dbReference type="ARBA" id="ARBA00022723"/>
    </source>
</evidence>
<keyword evidence="9" id="KW-0804">Transcription</keyword>
<evidence type="ECO:0000256" key="9">
    <source>
        <dbReference type="ARBA" id="ARBA00023163"/>
    </source>
</evidence>
<gene>
    <name evidence="15" type="ORF">NDU88_001305</name>
</gene>
<evidence type="ECO:0000256" key="2">
    <source>
        <dbReference type="ARBA" id="ARBA00022414"/>
    </source>
</evidence>
<evidence type="ECO:0000256" key="6">
    <source>
        <dbReference type="ARBA" id="ARBA00022833"/>
    </source>
</evidence>
<evidence type="ECO:0000256" key="11">
    <source>
        <dbReference type="PROSITE-ProRule" id="PRU00723"/>
    </source>
</evidence>
<dbReference type="Gene3D" id="2.30.30.1190">
    <property type="match status" value="1"/>
</dbReference>
<evidence type="ECO:0000313" key="15">
    <source>
        <dbReference type="EMBL" id="KAJ1122832.1"/>
    </source>
</evidence>
<dbReference type="PANTHER" id="PTHR46297:SF1">
    <property type="entry name" value="ZINC FINGER CCCH-TYPE WITH G PATCH DOMAIN-CONTAINING PROTEIN"/>
    <property type="match status" value="1"/>
</dbReference>
<keyword evidence="3" id="KW-0678">Repressor</keyword>
<dbReference type="AlphaFoldDB" id="A0AAV7P3H5"/>
<dbReference type="PROSITE" id="PS50174">
    <property type="entry name" value="G_PATCH"/>
    <property type="match status" value="1"/>
</dbReference>
<feature type="domain" description="G-patch" evidence="14">
    <location>
        <begin position="322"/>
        <end position="368"/>
    </location>
</feature>
<feature type="zinc finger region" description="C3H1-type" evidence="11">
    <location>
        <begin position="178"/>
        <end position="204"/>
    </location>
</feature>